<sequence length="100" mass="11518">ISSLLLPIRYPSSLVYLRIDSFFSLIFECGEILKSADEIHANNKCSKKKKLPEFFLNLTPIYSSDPIDNSLLSEIYSDHLKTDITRDACMRSGKTFENYF</sequence>
<feature type="non-terminal residue" evidence="1">
    <location>
        <position position="1"/>
    </location>
</feature>
<reference evidence="1" key="1">
    <citation type="submission" date="2023-10" db="EMBL/GenBank/DDBJ databases">
        <title>Genome assembly of Pristionchus species.</title>
        <authorList>
            <person name="Yoshida K."/>
            <person name="Sommer R.J."/>
        </authorList>
    </citation>
    <scope>NUCLEOTIDE SEQUENCE</scope>
    <source>
        <strain evidence="1">RS5133</strain>
    </source>
</reference>
<keyword evidence="2" id="KW-1185">Reference proteome</keyword>
<gene>
    <name evidence="1" type="ORF">PFISCL1PPCAC_25540</name>
</gene>
<evidence type="ECO:0000313" key="2">
    <source>
        <dbReference type="Proteomes" id="UP001432322"/>
    </source>
</evidence>
<dbReference type="EMBL" id="BTSY01000006">
    <property type="protein sequence ID" value="GMT34243.1"/>
    <property type="molecule type" value="Genomic_DNA"/>
</dbReference>
<organism evidence="1 2">
    <name type="scientific">Pristionchus fissidentatus</name>
    <dbReference type="NCBI Taxonomy" id="1538716"/>
    <lineage>
        <taxon>Eukaryota</taxon>
        <taxon>Metazoa</taxon>
        <taxon>Ecdysozoa</taxon>
        <taxon>Nematoda</taxon>
        <taxon>Chromadorea</taxon>
        <taxon>Rhabditida</taxon>
        <taxon>Rhabditina</taxon>
        <taxon>Diplogasteromorpha</taxon>
        <taxon>Diplogasteroidea</taxon>
        <taxon>Neodiplogasteridae</taxon>
        <taxon>Pristionchus</taxon>
    </lineage>
</organism>
<dbReference type="AlphaFoldDB" id="A0AAV5WVK9"/>
<accession>A0AAV5WVK9</accession>
<name>A0AAV5WVK9_9BILA</name>
<dbReference type="Proteomes" id="UP001432322">
    <property type="component" value="Unassembled WGS sequence"/>
</dbReference>
<comment type="caution">
    <text evidence="1">The sequence shown here is derived from an EMBL/GenBank/DDBJ whole genome shotgun (WGS) entry which is preliminary data.</text>
</comment>
<proteinExistence type="predicted"/>
<evidence type="ECO:0000313" key="1">
    <source>
        <dbReference type="EMBL" id="GMT34243.1"/>
    </source>
</evidence>
<protein>
    <submittedName>
        <fullName evidence="1">Uncharacterized protein</fullName>
    </submittedName>
</protein>